<dbReference type="GO" id="GO:0004386">
    <property type="term" value="F:helicase activity"/>
    <property type="evidence" value="ECO:0007669"/>
    <property type="project" value="InterPro"/>
</dbReference>
<dbReference type="Gene3D" id="3.90.550.10">
    <property type="entry name" value="Spore Coat Polysaccharide Biosynthesis Protein SpsA, Chain A"/>
    <property type="match status" value="1"/>
</dbReference>
<keyword evidence="2" id="KW-0328">Glycosyltransferase</keyword>
<keyword evidence="4" id="KW-0812">Transmembrane</keyword>
<evidence type="ECO:0000256" key="4">
    <source>
        <dbReference type="SAM" id="Phobius"/>
    </source>
</evidence>
<organism evidence="6 7">
    <name type="scientific">Fusarium austroamericanum</name>
    <dbReference type="NCBI Taxonomy" id="282268"/>
    <lineage>
        <taxon>Eukaryota</taxon>
        <taxon>Fungi</taxon>
        <taxon>Dikarya</taxon>
        <taxon>Ascomycota</taxon>
        <taxon>Pezizomycotina</taxon>
        <taxon>Sordariomycetes</taxon>
        <taxon>Hypocreomycetidae</taxon>
        <taxon>Hypocreales</taxon>
        <taxon>Nectriaceae</taxon>
        <taxon>Fusarium</taxon>
    </lineage>
</organism>
<dbReference type="PANTHER" id="PTHR31306">
    <property type="entry name" value="ALPHA-1,6-MANNOSYLTRANSFERASE MNN11-RELATED"/>
    <property type="match status" value="1"/>
</dbReference>
<dbReference type="InterPro" id="IPR008630">
    <property type="entry name" value="Glyco_trans_34"/>
</dbReference>
<evidence type="ECO:0000313" key="7">
    <source>
        <dbReference type="Proteomes" id="UP000537989"/>
    </source>
</evidence>
<evidence type="ECO:0000259" key="5">
    <source>
        <dbReference type="Pfam" id="PF13086"/>
    </source>
</evidence>
<protein>
    <recommendedName>
        <fullName evidence="5">DNA2/NAM7 helicase helicase domain-containing protein</fullName>
    </recommendedName>
</protein>
<feature type="transmembrane region" description="Helical" evidence="4">
    <location>
        <begin position="12"/>
        <end position="33"/>
    </location>
</feature>
<evidence type="ECO:0000256" key="3">
    <source>
        <dbReference type="ARBA" id="ARBA00022679"/>
    </source>
</evidence>
<dbReference type="Gene3D" id="3.40.50.300">
    <property type="entry name" value="P-loop containing nucleotide triphosphate hydrolases"/>
    <property type="match status" value="1"/>
</dbReference>
<keyword evidence="7" id="KW-1185">Reference proteome</keyword>
<keyword evidence="4" id="KW-0472">Membrane</keyword>
<comment type="caution">
    <text evidence="6">The sequence shown here is derived from an EMBL/GenBank/DDBJ whole genome shotgun (WGS) entry which is preliminary data.</text>
</comment>
<dbReference type="PANTHER" id="PTHR31306:SF3">
    <property type="entry name" value="NUCLEOTIDE-DIPHOSPHO-SUGAR TRANSFERASE DOMAIN-CONTAINING PROTEIN"/>
    <property type="match status" value="1"/>
</dbReference>
<dbReference type="GO" id="GO:0000139">
    <property type="term" value="C:Golgi membrane"/>
    <property type="evidence" value="ECO:0007669"/>
    <property type="project" value="TreeGrafter"/>
</dbReference>
<dbReference type="Proteomes" id="UP000537989">
    <property type="component" value="Unassembled WGS sequence"/>
</dbReference>
<dbReference type="InterPro" id="IPR029044">
    <property type="entry name" value="Nucleotide-diphossugar_trans"/>
</dbReference>
<evidence type="ECO:0000256" key="2">
    <source>
        <dbReference type="ARBA" id="ARBA00022676"/>
    </source>
</evidence>
<evidence type="ECO:0000313" key="6">
    <source>
        <dbReference type="EMBL" id="KAF5231409.1"/>
    </source>
</evidence>
<feature type="domain" description="DNA2/NAM7 helicase helicase" evidence="5">
    <location>
        <begin position="802"/>
        <end position="852"/>
    </location>
</feature>
<dbReference type="GO" id="GO:0016757">
    <property type="term" value="F:glycosyltransferase activity"/>
    <property type="evidence" value="ECO:0007669"/>
    <property type="project" value="UniProtKB-KW"/>
</dbReference>
<name>A0AAN5Z2Z2_FUSAU</name>
<accession>A0AAN5Z2Z2</accession>
<evidence type="ECO:0000256" key="1">
    <source>
        <dbReference type="ARBA" id="ARBA00005664"/>
    </source>
</evidence>
<dbReference type="AlphaFoldDB" id="A0AAN5Z2Z2"/>
<dbReference type="GO" id="GO:0006487">
    <property type="term" value="P:protein N-linked glycosylation"/>
    <property type="evidence" value="ECO:0007669"/>
    <property type="project" value="TreeGrafter"/>
</dbReference>
<gene>
    <name evidence="6" type="ORF">FAUST_9272</name>
</gene>
<comment type="similarity">
    <text evidence="1">Belongs to the glycosyltransferase 34 family.</text>
</comment>
<keyword evidence="4" id="KW-1133">Transmembrane helix</keyword>
<reference evidence="6 7" key="1">
    <citation type="submission" date="2020-02" db="EMBL/GenBank/DDBJ databases">
        <title>Identification and distribution of gene clusters putatively required for synthesis of sphingolipid metabolism inhibitors in phylogenetically diverse species of the filamentous fungus Fusarium.</title>
        <authorList>
            <person name="Kim H.-S."/>
            <person name="Busman M."/>
            <person name="Brown D.W."/>
            <person name="Divon H."/>
            <person name="Uhlig S."/>
            <person name="Proctor R.H."/>
        </authorList>
    </citation>
    <scope>NUCLEOTIDE SEQUENCE [LARGE SCALE GENOMIC DNA]</scope>
    <source>
        <strain evidence="6 7">NRRL 2903</strain>
    </source>
</reference>
<sequence>MVILQSSKRSLRICSLIGLSILSLYIFVIFISYSQWYRPLQLQITDSVKPNSHEEIHADGPGQDDTQHMYLPLLLAELWKPLIHPIDDRIFVTDKRERFEVPTSQMRWKKPLGKKVILIDTDTRLNTTEENTILDKRPLHFPTLHGRTGGHLNHYLYAMIHGYDYRLVRAADYPDRHGTWVKPAIAKEALKTHDFVISLDSDAVFTHLNLPIEWLMNLWDIRPEETLVAMAYDLDIKIDYDPRGNLVLNTGFVISQASQRTQEIYERWEDCPRSIPGCEHWNFKWAHEQSAFSHYIRYEFNRTHDVKNIPCSHANGNEFTAEGQCKCQGIFEEIDSWAVRQCNFLHPQKSAVACESELLPGVEGRKFISLLLPHSFLHNFWIALILSINIICLQSWSRFLDSVWAWYSPDLEMTASTFYHITIELLGSSTDVRELTDNEAKAFESFVGGDKAEDFRVLTLTPTLDKACGARVIGFGTPFHGVNTTVDGYVNQDTQISGVASLSEILHRKDFTILVEETRLAPYLPYLKASRKPEAFGYGEVHKWDITRYREQVPKLRGNVFSPRVRFENANERDTDLTQMHRVGEEPVEKTTQFVCLLEPDKIFRPRHWRAARRALRGDASKLEVTFKPSQGVPWSVSWEASHLTFASSDHLRGVDLKRRLPLLLKRPEDNSHSQKFCPFSYPKYEGTGDDLKRSTVAFRCSLNLHSEALWVSAMNNLSSPNILPATMEADPRAFSKQAIFNELLIGEGLWSLQKQGVNVELPSFDIFDGIPANIRDACLKHVFQNDKERVRRYFGKLYFGLGLVSGPPGTGKSHIASIVVILMCLNKSIKHVYVAAASNGATDNIVERIDGMAQTIIEPLLGSDVKHLMLLRGYGLGIEGDNCTRALLTMPFKEYAIWNPSP</sequence>
<keyword evidence="3" id="KW-0808">Transferase</keyword>
<proteinExistence type="inferred from homology"/>
<dbReference type="EMBL" id="JAAMOD010000314">
    <property type="protein sequence ID" value="KAF5231409.1"/>
    <property type="molecule type" value="Genomic_DNA"/>
</dbReference>
<dbReference type="Pfam" id="PF13086">
    <property type="entry name" value="AAA_11"/>
    <property type="match status" value="1"/>
</dbReference>
<dbReference type="InterPro" id="IPR027417">
    <property type="entry name" value="P-loop_NTPase"/>
</dbReference>
<dbReference type="InterPro" id="IPR041677">
    <property type="entry name" value="DNA2/NAM7_AAA_11"/>
</dbReference>
<dbReference type="SUPFAM" id="SSF52540">
    <property type="entry name" value="P-loop containing nucleoside triphosphate hydrolases"/>
    <property type="match status" value="1"/>
</dbReference>